<proteinExistence type="predicted"/>
<evidence type="ECO:0000313" key="2">
    <source>
        <dbReference type="Proteomes" id="UP000770717"/>
    </source>
</evidence>
<dbReference type="AlphaFoldDB" id="A0A8J6BDB2"/>
<dbReference type="EMBL" id="WNTK01033240">
    <property type="protein sequence ID" value="KAG9460920.1"/>
    <property type="molecule type" value="Genomic_DNA"/>
</dbReference>
<accession>A0A8J6BDB2</accession>
<keyword evidence="2" id="KW-1185">Reference proteome</keyword>
<evidence type="ECO:0000313" key="1">
    <source>
        <dbReference type="EMBL" id="KAG9460920.1"/>
    </source>
</evidence>
<gene>
    <name evidence="1" type="ORF">GDO78_018744</name>
</gene>
<name>A0A8J6BDB2_ELECQ</name>
<dbReference type="Proteomes" id="UP000770717">
    <property type="component" value="Unassembled WGS sequence"/>
</dbReference>
<organism evidence="1 2">
    <name type="scientific">Eleutherodactylus coqui</name>
    <name type="common">Puerto Rican coqui</name>
    <dbReference type="NCBI Taxonomy" id="57060"/>
    <lineage>
        <taxon>Eukaryota</taxon>
        <taxon>Metazoa</taxon>
        <taxon>Chordata</taxon>
        <taxon>Craniata</taxon>
        <taxon>Vertebrata</taxon>
        <taxon>Euteleostomi</taxon>
        <taxon>Amphibia</taxon>
        <taxon>Batrachia</taxon>
        <taxon>Anura</taxon>
        <taxon>Neobatrachia</taxon>
        <taxon>Hyloidea</taxon>
        <taxon>Eleutherodactylidae</taxon>
        <taxon>Eleutherodactylinae</taxon>
        <taxon>Eleutherodactylus</taxon>
        <taxon>Eleutherodactylus</taxon>
    </lineage>
</organism>
<sequence length="79" mass="8743">MQYKSAFSHVQTGYQQYSGLADIGSNFLREGVRGIRSPQTYIFSPLHSAMGEPYRTASFPMVAVCTIFAGSFSTSHIQE</sequence>
<protein>
    <submittedName>
        <fullName evidence="1">Uncharacterized protein</fullName>
    </submittedName>
</protein>
<comment type="caution">
    <text evidence="1">The sequence shown here is derived from an EMBL/GenBank/DDBJ whole genome shotgun (WGS) entry which is preliminary data.</text>
</comment>
<reference evidence="1" key="1">
    <citation type="thesis" date="2020" institute="ProQuest LLC" country="789 East Eisenhower Parkway, Ann Arbor, MI, USA">
        <title>Comparative Genomics and Chromosome Evolution.</title>
        <authorList>
            <person name="Mudd A.B."/>
        </authorList>
    </citation>
    <scope>NUCLEOTIDE SEQUENCE</scope>
    <source>
        <strain evidence="1">HN-11 Male</strain>
        <tissue evidence="1">Kidney and liver</tissue>
    </source>
</reference>